<accession>A0AC59EXB7</accession>
<keyword evidence="2" id="KW-1185">Reference proteome</keyword>
<gene>
    <name evidence="1" type="ORF">PGCG_00304</name>
</gene>
<evidence type="ECO:0000313" key="2">
    <source>
        <dbReference type="Proteomes" id="UP000204225"/>
    </source>
</evidence>
<reference evidence="1 2" key="1">
    <citation type="journal article" date="2013" name="Proc. Natl. Acad. Sci. U.S.A.">
        <title>Genome of Phaeocystis globosa virus PgV-16T highlights the common ancestry of the largest known DNA viruses infecting eukaryotes.</title>
        <authorList>
            <person name="Santini S."/>
            <person name="Jeudy S."/>
            <person name="Bartoli J."/>
            <person name="Poirot O."/>
            <person name="Lescot M."/>
            <person name="Abergel C."/>
            <person name="Barbe V."/>
            <person name="Wommack K.E."/>
            <person name="Noordeloos A.A."/>
            <person name="Brussaard C.P."/>
            <person name="Claverie J.M."/>
        </authorList>
    </citation>
    <scope>NUCLEOTIDE SEQUENCE [LARGE SCALE GENOMIC DNA]</scope>
    <source>
        <strain evidence="1 2">16T</strain>
    </source>
</reference>
<protein>
    <submittedName>
        <fullName evidence="1">Uncharacterized protein</fullName>
    </submittedName>
</protein>
<dbReference type="EMBL" id="KC662249">
    <property type="protein sequence ID" value="AGM15615.1"/>
    <property type="molecule type" value="Genomic_DNA"/>
</dbReference>
<proteinExistence type="predicted"/>
<organism evidence="1 2">
    <name type="scientific">Phaeocystis globosa virus PgV-16T</name>
    <dbReference type="NCBI Taxonomy" id="3071227"/>
    <lineage>
        <taxon>Viruses</taxon>
        <taxon>Varidnaviria</taxon>
        <taxon>Bamfordvirae</taxon>
        <taxon>Nucleocytoviricota</taxon>
        <taxon>Megaviricetes</taxon>
        <taxon>Imitervirales</taxon>
        <taxon>Mesomimiviridae</taxon>
        <taxon>Tethysvirus</taxon>
        <taxon>Tethysvirus hollandense</taxon>
    </lineage>
</organism>
<evidence type="ECO:0000313" key="1">
    <source>
        <dbReference type="EMBL" id="AGM15615.1"/>
    </source>
</evidence>
<sequence>MSDEDNQLKPVEFQARLKYKVGNTYKYLTIDEFDFDKIRNMNMYDREKEKFIQRKQRFKPFYIWKDEPEKFKEFKAYLDELDKNETRFKIPYSSYYFTYDNLNAVIKEKQTETESNFSQYNNDYSKFFILNKDKSDQHIRDYFQELKKNLDENIREANKTRVTNSMNQVQINDWNNDNTRKDIVNEYSKYILNSEEIAETDANKLYDRLKSNDTKMKNIITYHNIFKILERFYLNPGCILKQSIYEDKKGDIVETKNPIYIKIKNITPVKLTDEEIQTSFGVDILKPVYEIEFEKVHHFSKIQFNISFTDQYNPDTLKRNTKTPEKITDDERYELYKNDLFYDTDSEKRTEKDIYINTKLDYNKLLSEYSSGEIVNIKDVFLNFNKFNKISGDRYKLKEKEQLNPNDIIKNYYVEQFFFKKGQKLNHNKKFAKIKKASIKKLDTNTEQSNYFTLKPSPYIRLAVDDLQSIYSVYIDLEVTYRDTLEEKIPIKMQYKRAFGCIQRANTIDGILHDIIGNNYAKHLLEEKMRNRSSTTEKPEPSLKQNSYQSGGVKAKRNKTRARRGNKNRRTTLKKIIQYYA</sequence>
<name>A0AC59EXB7_9VIRU</name>
<dbReference type="Proteomes" id="UP000204225">
    <property type="component" value="Segment"/>
</dbReference>